<dbReference type="OrthoDB" id="9882600at2759"/>
<name>A0A2G9RAX1_AQUCT</name>
<accession>A0A2G9RAX1</accession>
<dbReference type="AlphaFoldDB" id="A0A2G9RAX1"/>
<protein>
    <submittedName>
        <fullName evidence="1">Uncharacterized protein</fullName>
    </submittedName>
</protein>
<organism evidence="1 2">
    <name type="scientific">Aquarana catesbeiana</name>
    <name type="common">American bullfrog</name>
    <name type="synonym">Rana catesbeiana</name>
    <dbReference type="NCBI Taxonomy" id="8400"/>
    <lineage>
        <taxon>Eukaryota</taxon>
        <taxon>Metazoa</taxon>
        <taxon>Chordata</taxon>
        <taxon>Craniata</taxon>
        <taxon>Vertebrata</taxon>
        <taxon>Euteleostomi</taxon>
        <taxon>Amphibia</taxon>
        <taxon>Batrachia</taxon>
        <taxon>Anura</taxon>
        <taxon>Neobatrachia</taxon>
        <taxon>Ranoidea</taxon>
        <taxon>Ranidae</taxon>
        <taxon>Aquarana</taxon>
    </lineage>
</organism>
<gene>
    <name evidence="1" type="ORF">AB205_0012520</name>
</gene>
<dbReference type="Proteomes" id="UP000228934">
    <property type="component" value="Unassembled WGS sequence"/>
</dbReference>
<proteinExistence type="predicted"/>
<evidence type="ECO:0000313" key="2">
    <source>
        <dbReference type="Proteomes" id="UP000228934"/>
    </source>
</evidence>
<keyword evidence="2" id="KW-1185">Reference proteome</keyword>
<dbReference type="EMBL" id="KV950228">
    <property type="protein sequence ID" value="PIO24925.1"/>
    <property type="molecule type" value="Genomic_DNA"/>
</dbReference>
<evidence type="ECO:0000313" key="1">
    <source>
        <dbReference type="EMBL" id="PIO24925.1"/>
    </source>
</evidence>
<reference evidence="2" key="1">
    <citation type="journal article" date="2017" name="Nat. Commun.">
        <title>The North American bullfrog draft genome provides insight into hormonal regulation of long noncoding RNA.</title>
        <authorList>
            <person name="Hammond S.A."/>
            <person name="Warren R.L."/>
            <person name="Vandervalk B.P."/>
            <person name="Kucuk E."/>
            <person name="Khan H."/>
            <person name="Gibb E.A."/>
            <person name="Pandoh P."/>
            <person name="Kirk H."/>
            <person name="Zhao Y."/>
            <person name="Jones M."/>
            <person name="Mungall A.J."/>
            <person name="Coope R."/>
            <person name="Pleasance S."/>
            <person name="Moore R.A."/>
            <person name="Holt R.A."/>
            <person name="Round J.M."/>
            <person name="Ohora S."/>
            <person name="Walle B.V."/>
            <person name="Veldhoen N."/>
            <person name="Helbing C.C."/>
            <person name="Birol I."/>
        </authorList>
    </citation>
    <scope>NUCLEOTIDE SEQUENCE [LARGE SCALE GENOMIC DNA]</scope>
</reference>
<sequence length="256" mass="29170">MDILEKFLAKNACIQFNNTQKNALTHQFNDLLKQCNTHNDAIKYKKSSKRGKKQRMANALCMLLKIIDLAEQKELEWYEDRTELTAKIEDVSKVVSAIAANTDSCDEPRDEIEQLVIENGSLERRLDELEETCMLREQCIASLGQREAGNETAIGKSRKAGSRTPILGKFDTSALPISLSNRLEVVVAQYILNNRVHAHSSVPGFHCNCVKNCNHQSGVIEVDRSPELNSNWGYSTDRMREMQRIMGVRRPREYKI</sequence>